<keyword evidence="3" id="KW-1185">Reference proteome</keyword>
<comment type="caution">
    <text evidence="2">The sequence shown here is derived from an EMBL/GenBank/DDBJ whole genome shotgun (WGS) entry which is preliminary data.</text>
</comment>
<dbReference type="Proteomes" id="UP000551758">
    <property type="component" value="Unassembled WGS sequence"/>
</dbReference>
<dbReference type="EMBL" id="JACDTQ010003659">
    <property type="protein sequence ID" value="KAF5913002.1"/>
    <property type="molecule type" value="Genomic_DNA"/>
</dbReference>
<evidence type="ECO:0000313" key="3">
    <source>
        <dbReference type="Proteomes" id="UP000551758"/>
    </source>
</evidence>
<gene>
    <name evidence="2" type="ORF">HPG69_008953</name>
</gene>
<proteinExistence type="predicted"/>
<dbReference type="SUPFAM" id="SSF52833">
    <property type="entry name" value="Thioredoxin-like"/>
    <property type="match status" value="1"/>
</dbReference>
<name>A0A7J7EB39_DICBM</name>
<organism evidence="2 3">
    <name type="scientific">Diceros bicornis minor</name>
    <name type="common">South-central black rhinoceros</name>
    <dbReference type="NCBI Taxonomy" id="77932"/>
    <lineage>
        <taxon>Eukaryota</taxon>
        <taxon>Metazoa</taxon>
        <taxon>Chordata</taxon>
        <taxon>Craniata</taxon>
        <taxon>Vertebrata</taxon>
        <taxon>Euteleostomi</taxon>
        <taxon>Mammalia</taxon>
        <taxon>Eutheria</taxon>
        <taxon>Laurasiatheria</taxon>
        <taxon>Perissodactyla</taxon>
        <taxon>Rhinocerotidae</taxon>
        <taxon>Diceros</taxon>
    </lineage>
</organism>
<evidence type="ECO:0008006" key="4">
    <source>
        <dbReference type="Google" id="ProtNLM"/>
    </source>
</evidence>
<dbReference type="InterPro" id="IPR036249">
    <property type="entry name" value="Thioredoxin-like_sf"/>
</dbReference>
<dbReference type="Gene3D" id="3.40.30.10">
    <property type="entry name" value="Glutaredoxin"/>
    <property type="match status" value="1"/>
</dbReference>
<evidence type="ECO:0000313" key="2">
    <source>
        <dbReference type="EMBL" id="KAF5913002.1"/>
    </source>
</evidence>
<reference evidence="2 3" key="1">
    <citation type="journal article" date="2020" name="Mol. Biol. Evol.">
        <title>Interspecific Gene Flow and the Evolution of Specialization in Black and White Rhinoceros.</title>
        <authorList>
            <person name="Moodley Y."/>
            <person name="Westbury M.V."/>
            <person name="Russo I.M."/>
            <person name="Gopalakrishnan S."/>
            <person name="Rakotoarivelo A."/>
            <person name="Olsen R.A."/>
            <person name="Prost S."/>
            <person name="Tunstall T."/>
            <person name="Ryder O.A."/>
            <person name="Dalen L."/>
            <person name="Bruford M.W."/>
        </authorList>
    </citation>
    <scope>NUCLEOTIDE SEQUENCE [LARGE SCALE GENOMIC DNA]</scope>
    <source>
        <strain evidence="2">SBR-YM</strain>
        <tissue evidence="2">Skin</tissue>
    </source>
</reference>
<feature type="region of interest" description="Disordered" evidence="1">
    <location>
        <begin position="18"/>
        <end position="44"/>
    </location>
</feature>
<dbReference type="AlphaFoldDB" id="A0A7J7EB39"/>
<evidence type="ECO:0000256" key="1">
    <source>
        <dbReference type="SAM" id="MobiDB-lite"/>
    </source>
</evidence>
<sequence length="105" mass="11507">MSCSGAVGPAAWSSRLPVQPVLASGERQERRDPEFPQARPTRRRVRGQLHALGEARVCHNDLAWNFKKFPVGPDGVPVRTYGCRFPTIDIEPDIEALLSQGPGCA</sequence>
<protein>
    <recommendedName>
        <fullName evidence="4">Glutathione peroxidase</fullName>
    </recommendedName>
</protein>
<accession>A0A7J7EB39</accession>